<evidence type="ECO:0000259" key="2">
    <source>
        <dbReference type="Pfam" id="PF24883"/>
    </source>
</evidence>
<keyword evidence="1" id="KW-0677">Repeat</keyword>
<dbReference type="SUPFAM" id="SSF52540">
    <property type="entry name" value="P-loop containing nucleoside triphosphate hydrolases"/>
    <property type="match status" value="1"/>
</dbReference>
<dbReference type="InterPro" id="IPR027417">
    <property type="entry name" value="P-loop_NTPase"/>
</dbReference>
<protein>
    <recommendedName>
        <fullName evidence="2">Nephrocystin 3-like N-terminal domain-containing protein</fullName>
    </recommendedName>
</protein>
<dbReference type="Pfam" id="PF24883">
    <property type="entry name" value="NPHP3_N"/>
    <property type="match status" value="1"/>
</dbReference>
<dbReference type="Gene3D" id="3.40.50.300">
    <property type="entry name" value="P-loop containing nucleotide triphosphate hydrolases"/>
    <property type="match status" value="1"/>
</dbReference>
<evidence type="ECO:0000256" key="1">
    <source>
        <dbReference type="ARBA" id="ARBA00022737"/>
    </source>
</evidence>
<accession>A0ABR3IWU9</accession>
<dbReference type="InterPro" id="IPR056884">
    <property type="entry name" value="NPHP3-like_N"/>
</dbReference>
<dbReference type="PANTHER" id="PTHR10039">
    <property type="entry name" value="AMELOGENIN"/>
    <property type="match status" value="1"/>
</dbReference>
<dbReference type="EMBL" id="JASNQZ010000015">
    <property type="protein sequence ID" value="KAL0947713.1"/>
    <property type="molecule type" value="Genomic_DNA"/>
</dbReference>
<keyword evidence="4" id="KW-1185">Reference proteome</keyword>
<dbReference type="PANTHER" id="PTHR10039:SF14">
    <property type="entry name" value="NACHT DOMAIN-CONTAINING PROTEIN"/>
    <property type="match status" value="1"/>
</dbReference>
<organism evidence="3 4">
    <name type="scientific">Hohenbuehelia grisea</name>
    <dbReference type="NCBI Taxonomy" id="104357"/>
    <lineage>
        <taxon>Eukaryota</taxon>
        <taxon>Fungi</taxon>
        <taxon>Dikarya</taxon>
        <taxon>Basidiomycota</taxon>
        <taxon>Agaricomycotina</taxon>
        <taxon>Agaricomycetes</taxon>
        <taxon>Agaricomycetidae</taxon>
        <taxon>Agaricales</taxon>
        <taxon>Pleurotineae</taxon>
        <taxon>Pleurotaceae</taxon>
        <taxon>Hohenbuehelia</taxon>
    </lineage>
</organism>
<proteinExistence type="predicted"/>
<comment type="caution">
    <text evidence="3">The sequence shown here is derived from an EMBL/GenBank/DDBJ whole genome shotgun (WGS) entry which is preliminary data.</text>
</comment>
<evidence type="ECO:0000313" key="4">
    <source>
        <dbReference type="Proteomes" id="UP001556367"/>
    </source>
</evidence>
<name>A0ABR3IWU9_9AGAR</name>
<evidence type="ECO:0000313" key="3">
    <source>
        <dbReference type="EMBL" id="KAL0947713.1"/>
    </source>
</evidence>
<feature type="domain" description="Nephrocystin 3-like N-terminal" evidence="2">
    <location>
        <begin position="53"/>
        <end position="212"/>
    </location>
</feature>
<gene>
    <name evidence="3" type="ORF">HGRIS_013798</name>
</gene>
<reference evidence="4" key="1">
    <citation type="submission" date="2024-06" db="EMBL/GenBank/DDBJ databases">
        <title>Multi-omics analyses provide insights into the biosynthesis of the anticancer antibiotic pleurotin in Hohenbuehelia grisea.</title>
        <authorList>
            <person name="Weaver J.A."/>
            <person name="Alberti F."/>
        </authorList>
    </citation>
    <scope>NUCLEOTIDE SEQUENCE [LARGE SCALE GENOMIC DNA]</scope>
    <source>
        <strain evidence="4">T-177</strain>
    </source>
</reference>
<sequence>MTVDVELDISCCIVLHLKHAPHARFDSYQPFRDEMLGQLVPCMEGTRTRVLAEIRDWMQSTLGSEQVFWVKGHLGTGKTTIAHTVAKQAKEIGLLGANFFFSRFDESLHDPRLLFPTIAYHLALFHPAFKQAIVSAVAAEPDIAHLQPASQLDLLLRSVPDTLEDIRHPITFVFDALDEFERGIGSFRGIMHLFIHGLAKLSPKIRILVTSRPEPYIDSVMRSVTTRGLPVRVYNLDEDPETEEDIRAYLRAGFAQISASWDLVPQDKDRWYTEGGFSALASEAGKSFAYASTALRFIADPAACNPRGQLDIILEGYPVTAPSRPNPHTALDNLYMLVLQRAYPKSQDESTLDMLRSVIAYTAVVTNLTRFSDDVIQHFMSCTRQDVTHYLRNLGAIFFKSDNGSLQPHHRGSFRDLLTNRKRCCDARFFVDRNKYQLQFAIKCFETVQRCCSQHGSDPAIVASTVPDAITLQYGACSRDSECCKYALHEWTFQTLRSDPDDSRWTTQVALLPFLRSEGFISWVAKRLVTVDHSELAPIHVSSIIMWNCQLKPIVRATLRRDADVWKIFITREQSRAWANQLGFTKDGTDLASVEEINSDVDSANEHSKSVSLGCRFQRAQDTDLF</sequence>
<dbReference type="Proteomes" id="UP001556367">
    <property type="component" value="Unassembled WGS sequence"/>
</dbReference>